<proteinExistence type="inferred from homology"/>
<dbReference type="InterPro" id="IPR001494">
    <property type="entry name" value="Importin-beta_N"/>
</dbReference>
<feature type="compositionally biased region" description="Low complexity" evidence="5">
    <location>
        <begin position="518"/>
        <end position="553"/>
    </location>
</feature>
<evidence type="ECO:0000313" key="8">
    <source>
        <dbReference type="Proteomes" id="UP001146793"/>
    </source>
</evidence>
<dbReference type="GO" id="GO:0005829">
    <property type="term" value="C:cytosol"/>
    <property type="evidence" value="ECO:0007669"/>
    <property type="project" value="TreeGrafter"/>
</dbReference>
<dbReference type="GO" id="GO:0031267">
    <property type="term" value="F:small GTPase binding"/>
    <property type="evidence" value="ECO:0007669"/>
    <property type="project" value="InterPro"/>
</dbReference>
<organism evidence="7 8">
    <name type="scientific">Anaeramoeba flamelloides</name>
    <dbReference type="NCBI Taxonomy" id="1746091"/>
    <lineage>
        <taxon>Eukaryota</taxon>
        <taxon>Metamonada</taxon>
        <taxon>Anaeramoebidae</taxon>
        <taxon>Anaeramoeba</taxon>
    </lineage>
</organism>
<dbReference type="GO" id="GO:0005635">
    <property type="term" value="C:nuclear envelope"/>
    <property type="evidence" value="ECO:0007669"/>
    <property type="project" value="TreeGrafter"/>
</dbReference>
<dbReference type="InterPro" id="IPR016024">
    <property type="entry name" value="ARM-type_fold"/>
</dbReference>
<dbReference type="GO" id="GO:0006606">
    <property type="term" value="P:protein import into nucleus"/>
    <property type="evidence" value="ECO:0007669"/>
    <property type="project" value="TreeGrafter"/>
</dbReference>
<dbReference type="InterPro" id="IPR058669">
    <property type="entry name" value="TPR_IPO7/11-like"/>
</dbReference>
<keyword evidence="3" id="KW-0813">Transport</keyword>
<feature type="region of interest" description="Disordered" evidence="5">
    <location>
        <begin position="518"/>
        <end position="559"/>
    </location>
</feature>
<dbReference type="InterPro" id="IPR011989">
    <property type="entry name" value="ARM-like"/>
</dbReference>
<dbReference type="PANTHER" id="PTHR10997:SF7">
    <property type="entry name" value="IMPORTIN-11"/>
    <property type="match status" value="1"/>
</dbReference>
<feature type="compositionally biased region" description="Low complexity" evidence="5">
    <location>
        <begin position="697"/>
        <end position="716"/>
    </location>
</feature>
<evidence type="ECO:0000313" key="7">
    <source>
        <dbReference type="EMBL" id="KAJ3437221.1"/>
    </source>
</evidence>
<protein>
    <submittedName>
        <fullName evidence="7">Importin-11</fullName>
    </submittedName>
</protein>
<dbReference type="EMBL" id="JANTQA010000036">
    <property type="protein sequence ID" value="KAJ3437221.1"/>
    <property type="molecule type" value="Genomic_DNA"/>
</dbReference>
<sequence length="1111" mass="130593">MSLEDLAENILSFLSSNTETILHAEQNISNYEKNEDYPRLLIELLEYEGIDQQIRLGSSILLKNYLYKNWRKRSYSRNKKEQIQIKEELKLDLKKYLLTHFIDENISITKQLITTLCNIIYIEFPREWITLDETFINLFEESANNLVITHQISIFLKSALKKLASKTIPRDRRAFIVLGNKMLPLVTNLLESSLEGILNIIPLFLPNSNNNKKNNNQNVDNKDLPLMIDIFNNLIQTLRWVVTKGLEKDNKNKNEIVFQIVEYLHQILDLECSALLQSVCKLFKFFRKLIYSDPTPFTTQPDSFKSLLISLFSVFNKTFYSINQNDLNNSNLENEEKFFSKYLLLRSMLVLIAIFSKRQLISMKIFNELLNEEQLQELIEILLKKYLIIDIEDLDYWNNQPESYFHEDYSKYWKVDLNPCTGSLIVSLNEVFPEIVPKILFNILNKNLYEKKEDFLLSIKFSQLLFIESILHSIGLCSYLLYKNVNFVDWFQHEFEEIIYFDDYDKLKEIKNQSLQTSNLENNNNSSNNNNNNSSSGNNNNDNNNNNNNNNNNGEEENEKITEKEQFNIFFRRLSWLIGNFIYLIPIESKIIFYDYFTKLFLKPGTVLQLTCVDTLQSIINDEDWNIEGVNKYLNNWIEILFYIINDFHYWKSKCSVLNVLNLIIKKLGNDIIEFSNIILEQISILWKNSHKQQQLNSNSNSNSISNNINNNNNNENENENEFLSDSIIEVCINVVFNLENNQSEGFNILLQIIVDVINAKIQQNEIESQIKNQNTNKNGYNNVKYAITNALDDNVFVNCLQLWRAILLNSSMMENELFELFPYIFEIINNDIDNIPLICEIIEGYLIRMNEKIIKKYHIELINFIYKWINQIIDAGILLLTHLLEILLIFDPKLITPLIIETGLVNEMILSTITQDKNSLIINSYYSILSRIFLINRPKIEENPSLFISFLNNWLNDSHDFGNWYLKKASVCSIITSFFSPKLENFNKLFSYILNLSISIISQYLNVYLKNQQLPKQNYDSYIVHLKDSGDLFQEISEYPKPSQFNLIKYEILEQFDSIMDLDFCKLITSSIQNLENQINEKSFNNLISQNQNLIDELTNLINSLNEKII</sequence>
<reference evidence="7" key="1">
    <citation type="submission" date="2022-08" db="EMBL/GenBank/DDBJ databases">
        <title>Novel sulphate-reducing endosymbionts in the free-living metamonad Anaeramoeba.</title>
        <authorList>
            <person name="Jerlstrom-Hultqvist J."/>
            <person name="Cepicka I."/>
            <person name="Gallot-Lavallee L."/>
            <person name="Salas-Leiva D."/>
            <person name="Curtis B.A."/>
            <person name="Zahonova K."/>
            <person name="Pipaliya S."/>
            <person name="Dacks J."/>
            <person name="Roger A.J."/>
        </authorList>
    </citation>
    <scope>NUCLEOTIDE SEQUENCE</scope>
    <source>
        <strain evidence="7">Busselton2</strain>
    </source>
</reference>
<dbReference type="PROSITE" id="PS50166">
    <property type="entry name" value="IMPORTIN_B_NT"/>
    <property type="match status" value="1"/>
</dbReference>
<evidence type="ECO:0000256" key="2">
    <source>
        <dbReference type="ARBA" id="ARBA00007991"/>
    </source>
</evidence>
<dbReference type="Pfam" id="PF25758">
    <property type="entry name" value="TPR_IPO11"/>
    <property type="match status" value="1"/>
</dbReference>
<dbReference type="Gene3D" id="1.25.10.10">
    <property type="entry name" value="Leucine-rich Repeat Variant"/>
    <property type="match status" value="1"/>
</dbReference>
<accession>A0AAV7Z544</accession>
<gene>
    <name evidence="7" type="ORF">M0812_19295</name>
</gene>
<keyword evidence="4" id="KW-0539">Nucleus</keyword>
<dbReference type="Proteomes" id="UP001146793">
    <property type="component" value="Unassembled WGS sequence"/>
</dbReference>
<comment type="similarity">
    <text evidence="2">Belongs to the importin beta family.</text>
</comment>
<name>A0AAV7Z544_9EUKA</name>
<evidence type="ECO:0000256" key="5">
    <source>
        <dbReference type="SAM" id="MobiDB-lite"/>
    </source>
</evidence>
<feature type="domain" description="Importin N-terminal" evidence="6">
    <location>
        <begin position="24"/>
        <end position="103"/>
    </location>
</feature>
<evidence type="ECO:0000256" key="1">
    <source>
        <dbReference type="ARBA" id="ARBA00004123"/>
    </source>
</evidence>
<evidence type="ECO:0000259" key="6">
    <source>
        <dbReference type="PROSITE" id="PS50166"/>
    </source>
</evidence>
<dbReference type="SUPFAM" id="SSF48371">
    <property type="entry name" value="ARM repeat"/>
    <property type="match status" value="1"/>
</dbReference>
<evidence type="ECO:0000256" key="4">
    <source>
        <dbReference type="ARBA" id="ARBA00023242"/>
    </source>
</evidence>
<dbReference type="SMART" id="SM00913">
    <property type="entry name" value="IBN_N"/>
    <property type="match status" value="1"/>
</dbReference>
<dbReference type="PANTHER" id="PTHR10997">
    <property type="entry name" value="IMPORTIN-7, 8, 11"/>
    <property type="match status" value="1"/>
</dbReference>
<comment type="subcellular location">
    <subcellularLocation>
        <location evidence="1">Nucleus</location>
    </subcellularLocation>
</comment>
<evidence type="ECO:0000256" key="3">
    <source>
        <dbReference type="ARBA" id="ARBA00022448"/>
    </source>
</evidence>
<dbReference type="AlphaFoldDB" id="A0AAV7Z544"/>
<comment type="caution">
    <text evidence="7">The sequence shown here is derived from an EMBL/GenBank/DDBJ whole genome shotgun (WGS) entry which is preliminary data.</text>
</comment>
<dbReference type="Pfam" id="PF03810">
    <property type="entry name" value="IBN_N"/>
    <property type="match status" value="1"/>
</dbReference>
<feature type="region of interest" description="Disordered" evidence="5">
    <location>
        <begin position="697"/>
        <end position="717"/>
    </location>
</feature>